<dbReference type="Gene3D" id="3.40.50.300">
    <property type="entry name" value="P-loop containing nucleotide triphosphate hydrolases"/>
    <property type="match status" value="1"/>
</dbReference>
<feature type="domain" description="Disease resistance N-terminal" evidence="8">
    <location>
        <begin position="46"/>
        <end position="103"/>
    </location>
</feature>
<dbReference type="FunFam" id="1.10.10.10:FF:000322">
    <property type="entry name" value="Probable disease resistance protein At1g63360"/>
    <property type="match status" value="1"/>
</dbReference>
<organism evidence="11 12">
    <name type="scientific">Nepenthes gracilis</name>
    <name type="common">Slender pitcher plant</name>
    <dbReference type="NCBI Taxonomy" id="150966"/>
    <lineage>
        <taxon>Eukaryota</taxon>
        <taxon>Viridiplantae</taxon>
        <taxon>Streptophyta</taxon>
        <taxon>Embryophyta</taxon>
        <taxon>Tracheophyta</taxon>
        <taxon>Spermatophyta</taxon>
        <taxon>Magnoliopsida</taxon>
        <taxon>eudicotyledons</taxon>
        <taxon>Gunneridae</taxon>
        <taxon>Pentapetalae</taxon>
        <taxon>Caryophyllales</taxon>
        <taxon>Nepenthaceae</taxon>
        <taxon>Nepenthes</taxon>
    </lineage>
</organism>
<evidence type="ECO:0000256" key="4">
    <source>
        <dbReference type="ARBA" id="ARBA00022821"/>
    </source>
</evidence>
<dbReference type="EMBL" id="BSYO01000038">
    <property type="protein sequence ID" value="GMH30594.1"/>
    <property type="molecule type" value="Genomic_DNA"/>
</dbReference>
<dbReference type="Gene3D" id="1.20.5.4130">
    <property type="match status" value="1"/>
</dbReference>
<dbReference type="SUPFAM" id="SSF52058">
    <property type="entry name" value="L domain-like"/>
    <property type="match status" value="1"/>
</dbReference>
<keyword evidence="12" id="KW-1185">Reference proteome</keyword>
<keyword evidence="3" id="KW-0547">Nucleotide-binding</keyword>
<dbReference type="Gene3D" id="3.80.10.10">
    <property type="entry name" value="Ribonuclease Inhibitor"/>
    <property type="match status" value="3"/>
</dbReference>
<evidence type="ECO:0000256" key="1">
    <source>
        <dbReference type="ARBA" id="ARBA00022614"/>
    </source>
</evidence>
<feature type="domain" description="Disease resistance protein winged helix" evidence="9">
    <location>
        <begin position="424"/>
        <end position="492"/>
    </location>
</feature>
<accession>A0AAD3TK02</accession>
<keyword evidence="1" id="KW-0433">Leucine-rich repeat</keyword>
<dbReference type="InterPro" id="IPR036388">
    <property type="entry name" value="WH-like_DNA-bd_sf"/>
</dbReference>
<gene>
    <name evidence="11" type="ORF">Nepgr_032437</name>
</gene>
<evidence type="ECO:0000259" key="8">
    <source>
        <dbReference type="Pfam" id="PF18052"/>
    </source>
</evidence>
<dbReference type="AlphaFoldDB" id="A0AAD3TK02"/>
<dbReference type="InterPro" id="IPR042197">
    <property type="entry name" value="Apaf_helical"/>
</dbReference>
<evidence type="ECO:0000259" key="9">
    <source>
        <dbReference type="Pfam" id="PF23559"/>
    </source>
</evidence>
<dbReference type="Pfam" id="PF25019">
    <property type="entry name" value="LRR_R13L1-DRL21"/>
    <property type="match status" value="1"/>
</dbReference>
<evidence type="ECO:0000256" key="6">
    <source>
        <dbReference type="SAM" id="Coils"/>
    </source>
</evidence>
<keyword evidence="6" id="KW-0175">Coiled coil</keyword>
<dbReference type="PRINTS" id="PR00364">
    <property type="entry name" value="DISEASERSIST"/>
</dbReference>
<comment type="caution">
    <text evidence="11">The sequence shown here is derived from an EMBL/GenBank/DDBJ whole genome shotgun (WGS) entry which is preliminary data.</text>
</comment>
<dbReference type="Gene3D" id="1.10.10.10">
    <property type="entry name" value="Winged helix-like DNA-binding domain superfamily/Winged helix DNA-binding domain"/>
    <property type="match status" value="1"/>
</dbReference>
<dbReference type="InterPro" id="IPR027417">
    <property type="entry name" value="P-loop_NTPase"/>
</dbReference>
<dbReference type="Gene3D" id="1.10.8.430">
    <property type="entry name" value="Helical domain of apoptotic protease-activating factors"/>
    <property type="match status" value="1"/>
</dbReference>
<dbReference type="InterPro" id="IPR041118">
    <property type="entry name" value="Rx_N"/>
</dbReference>
<proteinExistence type="predicted"/>
<evidence type="ECO:0000313" key="11">
    <source>
        <dbReference type="EMBL" id="GMH30594.1"/>
    </source>
</evidence>
<keyword evidence="5" id="KW-0067">ATP-binding</keyword>
<dbReference type="PANTHER" id="PTHR36766:SF51">
    <property type="entry name" value="DISEASE RESISTANCE RPP13-LIKE PROTEIN 1"/>
    <property type="match status" value="1"/>
</dbReference>
<evidence type="ECO:0000256" key="3">
    <source>
        <dbReference type="ARBA" id="ARBA00022741"/>
    </source>
</evidence>
<dbReference type="GO" id="GO:0051707">
    <property type="term" value="P:response to other organism"/>
    <property type="evidence" value="ECO:0007669"/>
    <property type="project" value="UniProtKB-ARBA"/>
</dbReference>
<evidence type="ECO:0008006" key="13">
    <source>
        <dbReference type="Google" id="ProtNLM"/>
    </source>
</evidence>
<reference evidence="11" key="1">
    <citation type="submission" date="2023-05" db="EMBL/GenBank/DDBJ databases">
        <title>Nepenthes gracilis genome sequencing.</title>
        <authorList>
            <person name="Fukushima K."/>
        </authorList>
    </citation>
    <scope>NUCLEOTIDE SEQUENCE</scope>
    <source>
        <strain evidence="11">SING2019-196</strain>
    </source>
</reference>
<evidence type="ECO:0000259" key="7">
    <source>
        <dbReference type="Pfam" id="PF00931"/>
    </source>
</evidence>
<dbReference type="Pfam" id="PF00931">
    <property type="entry name" value="NB-ARC"/>
    <property type="match status" value="1"/>
</dbReference>
<dbReference type="InterPro" id="IPR032675">
    <property type="entry name" value="LRR_dom_sf"/>
</dbReference>
<dbReference type="InterPro" id="IPR056789">
    <property type="entry name" value="LRR_R13L1-DRL21"/>
</dbReference>
<dbReference type="GO" id="GO:0006952">
    <property type="term" value="P:defense response"/>
    <property type="evidence" value="ECO:0007669"/>
    <property type="project" value="UniProtKB-KW"/>
</dbReference>
<evidence type="ECO:0000313" key="12">
    <source>
        <dbReference type="Proteomes" id="UP001279734"/>
    </source>
</evidence>
<feature type="domain" description="R13L1/DRL21-like LRR repeat region" evidence="10">
    <location>
        <begin position="690"/>
        <end position="812"/>
    </location>
</feature>
<evidence type="ECO:0000256" key="5">
    <source>
        <dbReference type="ARBA" id="ARBA00022840"/>
    </source>
</evidence>
<sequence>MAASFIGGTFFSAAMKVLLDRAVPRADFFVGLFRRSEPDAALLRAKLSHLMMIIKSMMDDAEENRVTNCAVEEWLNELKNALYDAEDLLDEIADEDRQWQGDSRSRILPPMSPDGKFMAVELEEFSRRVDYLVRQMNVMSSKKHVKGKSAARLPSTDIPDEDRISGREEERRRIIEFLESCEGDRRRISVVAIAGMPGVGKTSLAQHVYNDEILRDFFDIKVWVCVSNDFDVVRVTKTIHESVSSWLFESEDLNIVQKDLSGRLIEKKVLLVLDDLWSEDYDKWDALLKPFKMVAEGSAVLITTRHENVAKVSNPDLTLHLEQLSDEDCWSIIKTHAFSQMDLAVNLKREVLGRKIARKCGGLPLAAKAVGRLLRSTKEDEWELILEHDLWYSVNDKSSILPALQLSYRYLPSHLKRCFSYCSMFPKDYQFEKKKLILLWMAEGFVQHPSDGRSIEEEGDRYFSELLSRSFFQQSSSSVSSFIMHDLFHDLAEMESKEFISRVESGKSCKIPEKVRHFSFRRRHCDDLTKWKPFKSFSHLHTFMPIDYPAVYSSVSLRALGELLPALRRVRVLCLSHYQIHLLPDEIGELQQLRFLDLSFTSLKNLPETICKLHKLETLLLIHCCQLIELPSNFCNLTSLRHLDLADTASLKGMPQGIGSLSSLRTLSKFVVGPSVPSDHNWRREYLTIGVLGSYQHLQGDLCISNMDRVRSMSDATSARLANLKNLEGLKLEWRNRHSDSEVERKVLNLIKPSKTLKRLAIQGYGGTSFPNWIGHCMYSNIVSLHLERCLFCFVLPPLGQLQSLKKLSVQEFIQVTTVGPEFYGCDSSSIIPFRSLETLRFDGMSQWEEWFPIEGDGMGFPCLQELQLTDCPKLLRLLPTHLPSLKKLAISRCPELVTLPPSHRLSPSQTCLEFRSLPATGKLPPQVLLQLTSLKALDLSHCPTMELFPFTRLPRMLETLRVMLLPLPTIFARGIRAYKHPGISHLWML</sequence>
<protein>
    <recommendedName>
        <fullName evidence="13">Disease resistance RPP13-like protein 1</fullName>
    </recommendedName>
</protein>
<evidence type="ECO:0000256" key="2">
    <source>
        <dbReference type="ARBA" id="ARBA00022737"/>
    </source>
</evidence>
<dbReference type="PANTHER" id="PTHR36766">
    <property type="entry name" value="PLANT BROAD-SPECTRUM MILDEW RESISTANCE PROTEIN RPW8"/>
    <property type="match status" value="1"/>
</dbReference>
<dbReference type="Pfam" id="PF18052">
    <property type="entry name" value="Rx_N"/>
    <property type="match status" value="1"/>
</dbReference>
<dbReference type="InterPro" id="IPR058922">
    <property type="entry name" value="WHD_DRP"/>
</dbReference>
<keyword evidence="2" id="KW-0677">Repeat</keyword>
<feature type="coiled-coil region" evidence="6">
    <location>
        <begin position="71"/>
        <end position="98"/>
    </location>
</feature>
<dbReference type="GO" id="GO:0005524">
    <property type="term" value="F:ATP binding"/>
    <property type="evidence" value="ECO:0007669"/>
    <property type="project" value="UniProtKB-KW"/>
</dbReference>
<dbReference type="InterPro" id="IPR002182">
    <property type="entry name" value="NB-ARC"/>
</dbReference>
<dbReference type="Pfam" id="PF23559">
    <property type="entry name" value="WHD_DRP"/>
    <property type="match status" value="1"/>
</dbReference>
<dbReference type="GO" id="GO:0043531">
    <property type="term" value="F:ADP binding"/>
    <property type="evidence" value="ECO:0007669"/>
    <property type="project" value="InterPro"/>
</dbReference>
<evidence type="ECO:0000259" key="10">
    <source>
        <dbReference type="Pfam" id="PF25019"/>
    </source>
</evidence>
<name>A0AAD3TK02_NEPGR</name>
<keyword evidence="4" id="KW-0611">Plant defense</keyword>
<dbReference type="Proteomes" id="UP001279734">
    <property type="component" value="Unassembled WGS sequence"/>
</dbReference>
<feature type="domain" description="NB-ARC" evidence="7">
    <location>
        <begin position="168"/>
        <end position="340"/>
    </location>
</feature>
<dbReference type="SUPFAM" id="SSF52540">
    <property type="entry name" value="P-loop containing nucleoside triphosphate hydrolases"/>
    <property type="match status" value="1"/>
</dbReference>